<sequence>MSYALLDGLWEIIQPLLPPAPRTGRPRVDQRAVLTTVLFVQASGCSWEKADGLFGVTRATAHRWFQTWTEMGLWPTIHRTILDELGRRALLDWSASPSTPSRSALRERENRGPNPTDRGKPGSKLHMLCDNQGLPLTYAVSAANVNDIEVLQPLVWSIRAV</sequence>
<feature type="domain" description="Insertion element IS402-like" evidence="3">
    <location>
        <begin position="6"/>
        <end position="78"/>
    </location>
</feature>
<dbReference type="RefSeq" id="WP_212642424.1">
    <property type="nucleotide sequence ID" value="NZ_CP074132.1"/>
</dbReference>
<dbReference type="Pfam" id="PF01609">
    <property type="entry name" value="DDE_Tnp_1"/>
    <property type="match status" value="1"/>
</dbReference>
<accession>A0ABX8C5B5</accession>
<evidence type="ECO:0000259" key="2">
    <source>
        <dbReference type="Pfam" id="PF01609"/>
    </source>
</evidence>
<dbReference type="NCBIfam" id="NF033580">
    <property type="entry name" value="transpos_IS5_3"/>
    <property type="match status" value="1"/>
</dbReference>
<reference evidence="5" key="1">
    <citation type="submission" date="2021-05" db="EMBL/GenBank/DDBJ databases">
        <title>Direct Submission.</title>
        <authorList>
            <person name="Li K."/>
            <person name="Gao J."/>
        </authorList>
    </citation>
    <scope>NUCLEOTIDE SEQUENCE [LARGE SCALE GENOMIC DNA]</scope>
    <source>
        <strain evidence="5">HDS12</strain>
    </source>
</reference>
<evidence type="ECO:0000259" key="3">
    <source>
        <dbReference type="Pfam" id="PF13340"/>
    </source>
</evidence>
<dbReference type="Pfam" id="PF13340">
    <property type="entry name" value="DUF4096"/>
    <property type="match status" value="1"/>
</dbReference>
<evidence type="ECO:0000313" key="5">
    <source>
        <dbReference type="Proteomes" id="UP000678016"/>
    </source>
</evidence>
<dbReference type="EMBL" id="CP074132">
    <property type="protein sequence ID" value="QUX29576.1"/>
    <property type="molecule type" value="Genomic_DNA"/>
</dbReference>
<organism evidence="4 5">
    <name type="scientific">Nocardiopsis akebiae</name>
    <dbReference type="NCBI Taxonomy" id="2831968"/>
    <lineage>
        <taxon>Bacteria</taxon>
        <taxon>Bacillati</taxon>
        <taxon>Actinomycetota</taxon>
        <taxon>Actinomycetes</taxon>
        <taxon>Streptosporangiales</taxon>
        <taxon>Nocardiopsidaceae</taxon>
        <taxon>Nocardiopsis</taxon>
    </lineage>
</organism>
<feature type="domain" description="Transposase IS4-like" evidence="2">
    <location>
        <begin position="90"/>
        <end position="159"/>
    </location>
</feature>
<dbReference type="InterPro" id="IPR002559">
    <property type="entry name" value="Transposase_11"/>
</dbReference>
<dbReference type="InterPro" id="IPR025161">
    <property type="entry name" value="IS402-like_dom"/>
</dbReference>
<name>A0ABX8C5B5_9ACTN</name>
<proteinExistence type="predicted"/>
<dbReference type="Proteomes" id="UP000678016">
    <property type="component" value="Chromosome"/>
</dbReference>
<evidence type="ECO:0000256" key="1">
    <source>
        <dbReference type="SAM" id="MobiDB-lite"/>
    </source>
</evidence>
<gene>
    <name evidence="4" type="ORF">KGD83_03060</name>
</gene>
<dbReference type="PANTHER" id="PTHR30007">
    <property type="entry name" value="PHP DOMAIN PROTEIN"/>
    <property type="match status" value="1"/>
</dbReference>
<protein>
    <submittedName>
        <fullName evidence="4">IS5 family transposase</fullName>
    </submittedName>
</protein>
<evidence type="ECO:0000313" key="4">
    <source>
        <dbReference type="EMBL" id="QUX29576.1"/>
    </source>
</evidence>
<feature type="region of interest" description="Disordered" evidence="1">
    <location>
        <begin position="95"/>
        <end position="124"/>
    </location>
</feature>
<keyword evidence="5" id="KW-1185">Reference proteome</keyword>